<proteinExistence type="predicted"/>
<dbReference type="EMBL" id="WIXI01000039">
    <property type="protein sequence ID" value="MQY46083.1"/>
    <property type="molecule type" value="Genomic_DNA"/>
</dbReference>
<evidence type="ECO:0000313" key="1">
    <source>
        <dbReference type="EMBL" id="MQY46083.1"/>
    </source>
</evidence>
<dbReference type="Proteomes" id="UP000435138">
    <property type="component" value="Unassembled WGS sequence"/>
</dbReference>
<dbReference type="RefSeq" id="WP_153353588.1">
    <property type="nucleotide sequence ID" value="NZ_JAYKOO010000012.1"/>
</dbReference>
<accession>A0A6A8A4X5</accession>
<protein>
    <submittedName>
        <fullName evidence="1">Uncharacterized protein</fullName>
    </submittedName>
</protein>
<name>A0A6A8A4X5_9HYPH</name>
<organism evidence="1 2">
    <name type="scientific">Endobacterium cereale</name>
    <dbReference type="NCBI Taxonomy" id="2663029"/>
    <lineage>
        <taxon>Bacteria</taxon>
        <taxon>Pseudomonadati</taxon>
        <taxon>Pseudomonadota</taxon>
        <taxon>Alphaproteobacteria</taxon>
        <taxon>Hyphomicrobiales</taxon>
        <taxon>Rhizobiaceae</taxon>
        <taxon>Endobacterium</taxon>
    </lineage>
</organism>
<sequence>MLELVADAVNAGWSRTETLLVITEVAQNLARRKCGDGELEDVLAVVENMRG</sequence>
<reference evidence="1 2" key="1">
    <citation type="submission" date="2019-11" db="EMBL/GenBank/DDBJ databases">
        <title>Genome analysis of Rhizobacterium cereale a novel genus and species isolated from maize roots in North Spain.</title>
        <authorList>
            <person name="Menendez E."/>
            <person name="Flores-Felix J.D."/>
            <person name="Ramirez-Bahena M.-H."/>
            <person name="Igual J.M."/>
            <person name="Garcia-Fraile P."/>
            <person name="Peix A."/>
            <person name="Velazquez E."/>
        </authorList>
    </citation>
    <scope>NUCLEOTIDE SEQUENCE [LARGE SCALE GENOMIC DNA]</scope>
    <source>
        <strain evidence="1 2">RZME27</strain>
    </source>
</reference>
<keyword evidence="2" id="KW-1185">Reference proteome</keyword>
<evidence type="ECO:0000313" key="2">
    <source>
        <dbReference type="Proteomes" id="UP000435138"/>
    </source>
</evidence>
<dbReference type="AlphaFoldDB" id="A0A6A8A4X5"/>
<gene>
    <name evidence="1" type="ORF">GAO09_08445</name>
</gene>
<comment type="caution">
    <text evidence="1">The sequence shown here is derived from an EMBL/GenBank/DDBJ whole genome shotgun (WGS) entry which is preliminary data.</text>
</comment>